<proteinExistence type="inferred from homology"/>
<keyword evidence="10" id="KW-1185">Reference proteome</keyword>
<dbReference type="AlphaFoldDB" id="A0AAW1EDU1"/>
<comment type="subcellular location">
    <subcellularLocation>
        <location evidence="1">Secreted</location>
    </subcellularLocation>
</comment>
<keyword evidence="3 7" id="KW-0202">Cytokine</keyword>
<dbReference type="GO" id="GO:0005125">
    <property type="term" value="F:cytokine activity"/>
    <property type="evidence" value="ECO:0007669"/>
    <property type="project" value="UniProtKB-KW"/>
</dbReference>
<reference evidence="9 10" key="1">
    <citation type="journal article" date="2024" name="Genome Biol. Evol.">
        <title>Chromosome-level genome assembly of the viviparous eelpout Zoarces viviparus.</title>
        <authorList>
            <person name="Fuhrmann N."/>
            <person name="Brasseur M.V."/>
            <person name="Bakowski C.E."/>
            <person name="Podsiadlowski L."/>
            <person name="Prost S."/>
            <person name="Krehenwinkel H."/>
            <person name="Mayer C."/>
        </authorList>
    </citation>
    <scope>NUCLEOTIDE SEQUENCE [LARGE SCALE GENOMIC DNA]</scope>
    <source>
        <strain evidence="9">NO-MEL_2022_Ind0_liver</strain>
    </source>
</reference>
<evidence type="ECO:0000256" key="3">
    <source>
        <dbReference type="ARBA" id="ARBA00022514"/>
    </source>
</evidence>
<evidence type="ECO:0000256" key="8">
    <source>
        <dbReference type="SAM" id="SignalP"/>
    </source>
</evidence>
<evidence type="ECO:0000256" key="1">
    <source>
        <dbReference type="ARBA" id="ARBA00004613"/>
    </source>
</evidence>
<dbReference type="PANTHER" id="PTHR14356">
    <property type="entry name" value="INTERLEUKIN-15-RELATED"/>
    <property type="match status" value="1"/>
</dbReference>
<dbReference type="InterPro" id="IPR003443">
    <property type="entry name" value="IL-15/IL-21_fam"/>
</dbReference>
<dbReference type="Gene3D" id="1.20.1250.70">
    <property type="entry name" value="Interleukin-15/Interleukin-21"/>
    <property type="match status" value="1"/>
</dbReference>
<feature type="chain" id="PRO_5043329255" description="Interleukin" evidence="8">
    <location>
        <begin position="28"/>
        <end position="145"/>
    </location>
</feature>
<gene>
    <name evidence="9" type="ORF">VZT92_020294</name>
</gene>
<evidence type="ECO:0000256" key="6">
    <source>
        <dbReference type="ARBA" id="ARBA00023157"/>
    </source>
</evidence>
<keyword evidence="4" id="KW-0964">Secreted</keyword>
<dbReference type="SUPFAM" id="SSF47266">
    <property type="entry name" value="4-helical cytokines"/>
    <property type="match status" value="1"/>
</dbReference>
<protein>
    <recommendedName>
        <fullName evidence="7">Interleukin</fullName>
    </recommendedName>
</protein>
<dbReference type="EMBL" id="JBCEZU010000329">
    <property type="protein sequence ID" value="KAK9520405.1"/>
    <property type="molecule type" value="Genomic_DNA"/>
</dbReference>
<dbReference type="GO" id="GO:0006955">
    <property type="term" value="P:immune response"/>
    <property type="evidence" value="ECO:0007669"/>
    <property type="project" value="InterPro"/>
</dbReference>
<evidence type="ECO:0000313" key="10">
    <source>
        <dbReference type="Proteomes" id="UP001488805"/>
    </source>
</evidence>
<feature type="signal peptide" evidence="8">
    <location>
        <begin position="1"/>
        <end position="27"/>
    </location>
</feature>
<sequence>MLRGRSALARVCLCLVCLLGPAAELQSRDLLKQVQTLIGIAPQLNDSGCWLYTPTAQDYEQKCPSSSLTCFSEEVQVLIDEWANAGVIKKGRFRLKRGLRLLAVKLKKTESECSRCELFPEEEAKTFLSKLKETIQKMNSRSLSP</sequence>
<keyword evidence="5 8" id="KW-0732">Signal</keyword>
<dbReference type="InterPro" id="IPR009079">
    <property type="entry name" value="4_helix_cytokine-like_core"/>
</dbReference>
<evidence type="ECO:0000256" key="4">
    <source>
        <dbReference type="ARBA" id="ARBA00022525"/>
    </source>
</evidence>
<dbReference type="Proteomes" id="UP001488805">
    <property type="component" value="Unassembled WGS sequence"/>
</dbReference>
<organism evidence="9 10">
    <name type="scientific">Zoarces viviparus</name>
    <name type="common">Viviparous eelpout</name>
    <name type="synonym">Blennius viviparus</name>
    <dbReference type="NCBI Taxonomy" id="48416"/>
    <lineage>
        <taxon>Eukaryota</taxon>
        <taxon>Metazoa</taxon>
        <taxon>Chordata</taxon>
        <taxon>Craniata</taxon>
        <taxon>Vertebrata</taxon>
        <taxon>Euteleostomi</taxon>
        <taxon>Actinopterygii</taxon>
        <taxon>Neopterygii</taxon>
        <taxon>Teleostei</taxon>
        <taxon>Neoteleostei</taxon>
        <taxon>Acanthomorphata</taxon>
        <taxon>Eupercaria</taxon>
        <taxon>Perciformes</taxon>
        <taxon>Cottioidei</taxon>
        <taxon>Zoarcales</taxon>
        <taxon>Zoarcidae</taxon>
        <taxon>Zoarcinae</taxon>
        <taxon>Zoarces</taxon>
    </lineage>
</organism>
<dbReference type="GO" id="GO:0005615">
    <property type="term" value="C:extracellular space"/>
    <property type="evidence" value="ECO:0007669"/>
    <property type="project" value="UniProtKB-KW"/>
</dbReference>
<evidence type="ECO:0000313" key="9">
    <source>
        <dbReference type="EMBL" id="KAK9520405.1"/>
    </source>
</evidence>
<accession>A0AAW1EDU1</accession>
<dbReference type="Pfam" id="PF02372">
    <property type="entry name" value="IL15"/>
    <property type="match status" value="1"/>
</dbReference>
<evidence type="ECO:0000256" key="5">
    <source>
        <dbReference type="ARBA" id="ARBA00022729"/>
    </source>
</evidence>
<name>A0AAW1EDU1_ZOAVI</name>
<comment type="similarity">
    <text evidence="2 7">Belongs to the IL-15/IL-21 family.</text>
</comment>
<keyword evidence="6" id="KW-1015">Disulfide bond</keyword>
<dbReference type="GO" id="GO:0005126">
    <property type="term" value="F:cytokine receptor binding"/>
    <property type="evidence" value="ECO:0007669"/>
    <property type="project" value="InterPro"/>
</dbReference>
<comment type="caution">
    <text evidence="9">The sequence shown here is derived from an EMBL/GenBank/DDBJ whole genome shotgun (WGS) entry which is preliminary data.</text>
</comment>
<evidence type="ECO:0000256" key="7">
    <source>
        <dbReference type="RuleBase" id="RU003453"/>
    </source>
</evidence>
<evidence type="ECO:0000256" key="2">
    <source>
        <dbReference type="ARBA" id="ARBA00006050"/>
    </source>
</evidence>